<dbReference type="GO" id="GO:0005524">
    <property type="term" value="F:ATP binding"/>
    <property type="evidence" value="ECO:0007669"/>
    <property type="project" value="UniProtKB-KW"/>
</dbReference>
<dbReference type="PROSITE" id="PS50893">
    <property type="entry name" value="ABC_TRANSPORTER_2"/>
    <property type="match status" value="1"/>
</dbReference>
<dbReference type="PANTHER" id="PTHR43038:SF3">
    <property type="entry name" value="ABC TRANSPORTER G FAMILY MEMBER 20 ISOFORM X1"/>
    <property type="match status" value="1"/>
</dbReference>
<keyword evidence="1" id="KW-0547">Nucleotide-binding</keyword>
<name>A0A9X4M2F5_9ACTN</name>
<protein>
    <submittedName>
        <fullName evidence="4">ABC transporter ATP-binding protein</fullName>
    </submittedName>
</protein>
<feature type="domain" description="ABC transporter" evidence="3">
    <location>
        <begin position="7"/>
        <end position="233"/>
    </location>
</feature>
<evidence type="ECO:0000313" key="4">
    <source>
        <dbReference type="EMBL" id="MDG3016815.1"/>
    </source>
</evidence>
<gene>
    <name evidence="4" type="ORF">NVS88_19875</name>
</gene>
<evidence type="ECO:0000256" key="1">
    <source>
        <dbReference type="ARBA" id="ARBA00022741"/>
    </source>
</evidence>
<evidence type="ECO:0000256" key="2">
    <source>
        <dbReference type="ARBA" id="ARBA00022840"/>
    </source>
</evidence>
<dbReference type="InterPro" id="IPR017871">
    <property type="entry name" value="ABC_transporter-like_CS"/>
</dbReference>
<dbReference type="AlphaFoldDB" id="A0A9X4M2F5"/>
<dbReference type="Proteomes" id="UP001152755">
    <property type="component" value="Unassembled WGS sequence"/>
</dbReference>
<dbReference type="GO" id="GO:0016887">
    <property type="term" value="F:ATP hydrolysis activity"/>
    <property type="evidence" value="ECO:0007669"/>
    <property type="project" value="InterPro"/>
</dbReference>
<proteinExistence type="predicted"/>
<sequence length="285" mass="30107">MTGRQMARPDDIDWGAVDVTVRFGGIAALTNVTIDLPPGQVTAVVGGDGAGKTTLLGALAGRVPVGTGTVTMPDRRRVGVQPSTSGVWGDLSVDENVDFVAEAYSIPRDSLAERRARLLSRAGLDHVGGRLGAQLSGGMRQKLGFCLAMLPDPEVLLLDEPSTGVDPVSRVQLWQLIAEAAAGGAAVLLLTTYLDEAQRAHRVLVLDEGHTLGFGSPDDIVSSLPGAITSSGTRPDGVDAHRCWRRGTDFRIWRPNEVASSSPGDVDLEDAVIALMLAREEARRD</sequence>
<comment type="caution">
    <text evidence="4">The sequence shown here is derived from an EMBL/GenBank/DDBJ whole genome shotgun (WGS) entry which is preliminary data.</text>
</comment>
<dbReference type="Pfam" id="PF00005">
    <property type="entry name" value="ABC_tran"/>
    <property type="match status" value="1"/>
</dbReference>
<dbReference type="RefSeq" id="WP_277832441.1">
    <property type="nucleotide sequence ID" value="NZ_JAAIVF010000003.1"/>
</dbReference>
<evidence type="ECO:0000259" key="3">
    <source>
        <dbReference type="PROSITE" id="PS50893"/>
    </source>
</evidence>
<dbReference type="InterPro" id="IPR003439">
    <property type="entry name" value="ABC_transporter-like_ATP-bd"/>
</dbReference>
<keyword evidence="2 4" id="KW-0067">ATP-binding</keyword>
<dbReference type="InterPro" id="IPR027417">
    <property type="entry name" value="P-loop_NTPase"/>
</dbReference>
<dbReference type="EMBL" id="JANRHA010000018">
    <property type="protein sequence ID" value="MDG3016815.1"/>
    <property type="molecule type" value="Genomic_DNA"/>
</dbReference>
<accession>A0A9X4M2F5</accession>
<dbReference type="PROSITE" id="PS00211">
    <property type="entry name" value="ABC_TRANSPORTER_1"/>
    <property type="match status" value="1"/>
</dbReference>
<reference evidence="4" key="1">
    <citation type="submission" date="2022-08" db="EMBL/GenBank/DDBJ databases">
        <title>Genome analysis of Corynebacteriales strain.</title>
        <authorList>
            <person name="Lee S.D."/>
        </authorList>
    </citation>
    <scope>NUCLEOTIDE SEQUENCE</scope>
    <source>
        <strain evidence="4">D3-21</strain>
    </source>
</reference>
<dbReference type="SUPFAM" id="SSF52540">
    <property type="entry name" value="P-loop containing nucleoside triphosphate hydrolases"/>
    <property type="match status" value="1"/>
</dbReference>
<dbReference type="PANTHER" id="PTHR43038">
    <property type="entry name" value="ATP-BINDING CASSETTE, SUB-FAMILY H, MEMBER 1"/>
    <property type="match status" value="1"/>
</dbReference>
<organism evidence="4 5">
    <name type="scientific">Speluncibacter jeojiensis</name>
    <dbReference type="NCBI Taxonomy" id="2710754"/>
    <lineage>
        <taxon>Bacteria</taxon>
        <taxon>Bacillati</taxon>
        <taxon>Actinomycetota</taxon>
        <taxon>Actinomycetes</taxon>
        <taxon>Mycobacteriales</taxon>
        <taxon>Speluncibacteraceae</taxon>
        <taxon>Speluncibacter</taxon>
    </lineage>
</organism>
<dbReference type="InterPro" id="IPR003593">
    <property type="entry name" value="AAA+_ATPase"/>
</dbReference>
<evidence type="ECO:0000313" key="5">
    <source>
        <dbReference type="Proteomes" id="UP001152755"/>
    </source>
</evidence>
<keyword evidence="5" id="KW-1185">Reference proteome</keyword>
<dbReference type="CDD" id="cd03230">
    <property type="entry name" value="ABC_DR_subfamily_A"/>
    <property type="match status" value="1"/>
</dbReference>
<dbReference type="SMART" id="SM00382">
    <property type="entry name" value="AAA"/>
    <property type="match status" value="1"/>
</dbReference>
<dbReference type="Gene3D" id="3.40.50.300">
    <property type="entry name" value="P-loop containing nucleotide triphosphate hydrolases"/>
    <property type="match status" value="1"/>
</dbReference>